<dbReference type="SUPFAM" id="SSF55298">
    <property type="entry name" value="YjgF-like"/>
    <property type="match status" value="1"/>
</dbReference>
<evidence type="ECO:0000256" key="1">
    <source>
        <dbReference type="ARBA" id="ARBA00010552"/>
    </source>
</evidence>
<organism evidence="2 3">
    <name type="scientific">Candidatus Companilactobacillus pullicola</name>
    <dbReference type="NCBI Taxonomy" id="2838523"/>
    <lineage>
        <taxon>Bacteria</taxon>
        <taxon>Bacillati</taxon>
        <taxon>Bacillota</taxon>
        <taxon>Bacilli</taxon>
        <taxon>Lactobacillales</taxon>
        <taxon>Lactobacillaceae</taxon>
        <taxon>Companilactobacillus</taxon>
    </lineage>
</organism>
<dbReference type="GO" id="GO:0019239">
    <property type="term" value="F:deaminase activity"/>
    <property type="evidence" value="ECO:0007669"/>
    <property type="project" value="TreeGrafter"/>
</dbReference>
<keyword evidence="2" id="KW-0378">Hydrolase</keyword>
<evidence type="ECO:0000313" key="3">
    <source>
        <dbReference type="Proteomes" id="UP000824013"/>
    </source>
</evidence>
<dbReference type="AlphaFoldDB" id="A0A9D1ZMJ6"/>
<gene>
    <name evidence="2" type="ORF">H9820_05100</name>
</gene>
<accession>A0A9D1ZMJ6</accession>
<protein>
    <submittedName>
        <fullName evidence="2">Rid family detoxifying hydrolase</fullName>
    </submittedName>
</protein>
<name>A0A9D1ZMJ6_9LACO</name>
<sequence>MKRTIANNAPAAIGPYVHATEANSIIFTSGQIGLNPQDGKLTEGIEGQTKQTLENLKNILESANSDFEHVLKATIYLDDLANFSKVNNIYKDYFNGEFSARSAAEVSKLPMGAKVEIELIAEAK</sequence>
<dbReference type="NCBIfam" id="TIGR00004">
    <property type="entry name" value="Rid family detoxifying hydrolase"/>
    <property type="match status" value="1"/>
</dbReference>
<dbReference type="GO" id="GO:0005829">
    <property type="term" value="C:cytosol"/>
    <property type="evidence" value="ECO:0007669"/>
    <property type="project" value="TreeGrafter"/>
</dbReference>
<dbReference type="Proteomes" id="UP000824013">
    <property type="component" value="Unassembled WGS sequence"/>
</dbReference>
<dbReference type="EMBL" id="DXCM01000031">
    <property type="protein sequence ID" value="HIY92305.1"/>
    <property type="molecule type" value="Genomic_DNA"/>
</dbReference>
<dbReference type="InterPro" id="IPR006056">
    <property type="entry name" value="RidA"/>
</dbReference>
<dbReference type="Pfam" id="PF01042">
    <property type="entry name" value="Ribonuc_L-PSP"/>
    <property type="match status" value="1"/>
</dbReference>
<dbReference type="CDD" id="cd00448">
    <property type="entry name" value="YjgF_YER057c_UK114_family"/>
    <property type="match status" value="1"/>
</dbReference>
<comment type="caution">
    <text evidence="2">The sequence shown here is derived from an EMBL/GenBank/DDBJ whole genome shotgun (WGS) entry which is preliminary data.</text>
</comment>
<dbReference type="FunFam" id="3.30.1330.40:FF:000001">
    <property type="entry name" value="L-PSP family endoribonuclease"/>
    <property type="match status" value="1"/>
</dbReference>
<dbReference type="PANTHER" id="PTHR11803:SF58">
    <property type="entry name" value="PROTEIN HMF1-RELATED"/>
    <property type="match status" value="1"/>
</dbReference>
<dbReference type="Gene3D" id="3.30.1330.40">
    <property type="entry name" value="RutC-like"/>
    <property type="match status" value="1"/>
</dbReference>
<evidence type="ECO:0000313" key="2">
    <source>
        <dbReference type="EMBL" id="HIY92305.1"/>
    </source>
</evidence>
<dbReference type="InterPro" id="IPR006175">
    <property type="entry name" value="YjgF/YER057c/UK114"/>
</dbReference>
<reference evidence="2" key="1">
    <citation type="journal article" date="2021" name="PeerJ">
        <title>Extensive microbial diversity within the chicken gut microbiome revealed by metagenomics and culture.</title>
        <authorList>
            <person name="Gilroy R."/>
            <person name="Ravi A."/>
            <person name="Getino M."/>
            <person name="Pursley I."/>
            <person name="Horton D.L."/>
            <person name="Alikhan N.F."/>
            <person name="Baker D."/>
            <person name="Gharbi K."/>
            <person name="Hall N."/>
            <person name="Watson M."/>
            <person name="Adriaenssens E.M."/>
            <person name="Foster-Nyarko E."/>
            <person name="Jarju S."/>
            <person name="Secka A."/>
            <person name="Antonio M."/>
            <person name="Oren A."/>
            <person name="Chaudhuri R.R."/>
            <person name="La Ragione R."/>
            <person name="Hildebrand F."/>
            <person name="Pallen M.J."/>
        </authorList>
    </citation>
    <scope>NUCLEOTIDE SEQUENCE</scope>
    <source>
        <strain evidence="2">3204</strain>
    </source>
</reference>
<reference evidence="2" key="2">
    <citation type="submission" date="2021-04" db="EMBL/GenBank/DDBJ databases">
        <authorList>
            <person name="Gilroy R."/>
        </authorList>
    </citation>
    <scope>NUCLEOTIDE SEQUENCE</scope>
    <source>
        <strain evidence="2">3204</strain>
    </source>
</reference>
<comment type="similarity">
    <text evidence="1">Belongs to the RutC family.</text>
</comment>
<dbReference type="PANTHER" id="PTHR11803">
    <property type="entry name" value="2-IMINOBUTANOATE/2-IMINOPROPANOATE DEAMINASE RIDA"/>
    <property type="match status" value="1"/>
</dbReference>
<proteinExistence type="inferred from homology"/>
<dbReference type="InterPro" id="IPR035959">
    <property type="entry name" value="RutC-like_sf"/>
</dbReference>